<evidence type="ECO:0000313" key="7">
    <source>
        <dbReference type="Proteomes" id="UP001195483"/>
    </source>
</evidence>
<sequence>MGFDKNGKDIRISKGPAVNESPNQGPQSPTSISSHDTAAEAPSSSTSATSVTTPQISQFTEEIANGYRTCLRYFLPPQWIMDKDAITAMSLQELAAFPLDDFFDHYEKGLRKLVGNFQTDATLRKQEAEGANSKLSAVRKLIAKLLKSINEEFDIDPECDGEQVDELLAACVKQAMHDQS</sequence>
<dbReference type="EMBL" id="JAEAOA010002346">
    <property type="protein sequence ID" value="KAK3606507.1"/>
    <property type="molecule type" value="Genomic_DNA"/>
</dbReference>
<dbReference type="PANTHER" id="PTHR23337:SF3">
    <property type="entry name" value="MORC FAMILY CW-TYPE ZINC FINGER 2"/>
    <property type="match status" value="1"/>
</dbReference>
<gene>
    <name evidence="6" type="ORF">CHS0354_041459</name>
</gene>
<reference evidence="6" key="2">
    <citation type="journal article" date="2021" name="Genome Biol. Evol.">
        <title>Developing a high-quality reference genome for a parasitic bivalve with doubly uniparental inheritance (Bivalvia: Unionida).</title>
        <authorList>
            <person name="Smith C.H."/>
        </authorList>
    </citation>
    <scope>NUCLEOTIDE SEQUENCE</scope>
    <source>
        <strain evidence="6">CHS0354</strain>
        <tissue evidence="6">Mantle</tissue>
    </source>
</reference>
<organism evidence="6 7">
    <name type="scientific">Potamilus streckersoni</name>
    <dbReference type="NCBI Taxonomy" id="2493646"/>
    <lineage>
        <taxon>Eukaryota</taxon>
        <taxon>Metazoa</taxon>
        <taxon>Spiralia</taxon>
        <taxon>Lophotrochozoa</taxon>
        <taxon>Mollusca</taxon>
        <taxon>Bivalvia</taxon>
        <taxon>Autobranchia</taxon>
        <taxon>Heteroconchia</taxon>
        <taxon>Palaeoheterodonta</taxon>
        <taxon>Unionida</taxon>
        <taxon>Unionoidea</taxon>
        <taxon>Unionidae</taxon>
        <taxon>Ambleminae</taxon>
        <taxon>Lampsilini</taxon>
        <taxon>Potamilus</taxon>
    </lineage>
</organism>
<dbReference type="AlphaFoldDB" id="A0AAE0T9T6"/>
<evidence type="ECO:0000256" key="2">
    <source>
        <dbReference type="ARBA" id="ARBA00022723"/>
    </source>
</evidence>
<feature type="region of interest" description="Disordered" evidence="5">
    <location>
        <begin position="1"/>
        <end position="54"/>
    </location>
</feature>
<keyword evidence="4" id="KW-0539">Nucleus</keyword>
<comment type="subcellular location">
    <subcellularLocation>
        <location evidence="1">Nucleus</location>
    </subcellularLocation>
</comment>
<reference evidence="6" key="1">
    <citation type="journal article" date="2021" name="Genome Biol. Evol.">
        <title>A High-Quality Reference Genome for a Parasitic Bivalve with Doubly Uniparental Inheritance (Bivalvia: Unionida).</title>
        <authorList>
            <person name="Smith C.H."/>
        </authorList>
    </citation>
    <scope>NUCLEOTIDE SEQUENCE</scope>
    <source>
        <strain evidence="6">CHS0354</strain>
    </source>
</reference>
<reference evidence="6" key="3">
    <citation type="submission" date="2023-05" db="EMBL/GenBank/DDBJ databases">
        <authorList>
            <person name="Smith C.H."/>
        </authorList>
    </citation>
    <scope>NUCLEOTIDE SEQUENCE</scope>
    <source>
        <strain evidence="6">CHS0354</strain>
        <tissue evidence="6">Mantle</tissue>
    </source>
</reference>
<dbReference type="GO" id="GO:0046872">
    <property type="term" value="F:metal ion binding"/>
    <property type="evidence" value="ECO:0007669"/>
    <property type="project" value="UniProtKB-KW"/>
</dbReference>
<evidence type="ECO:0000256" key="4">
    <source>
        <dbReference type="ARBA" id="ARBA00023242"/>
    </source>
</evidence>
<feature type="compositionally biased region" description="Polar residues" evidence="5">
    <location>
        <begin position="20"/>
        <end position="36"/>
    </location>
</feature>
<dbReference type="PANTHER" id="PTHR23337">
    <property type="entry name" value="ZINC FINGER CW-TYPE COILED-COIL DOMAIN PROTEIN 1"/>
    <property type="match status" value="1"/>
</dbReference>
<evidence type="ECO:0000256" key="5">
    <source>
        <dbReference type="SAM" id="MobiDB-lite"/>
    </source>
</evidence>
<keyword evidence="2" id="KW-0479">Metal-binding</keyword>
<dbReference type="Proteomes" id="UP001195483">
    <property type="component" value="Unassembled WGS sequence"/>
</dbReference>
<name>A0AAE0T9T6_9BIVA</name>
<proteinExistence type="predicted"/>
<feature type="compositionally biased region" description="Basic and acidic residues" evidence="5">
    <location>
        <begin position="1"/>
        <end position="12"/>
    </location>
</feature>
<evidence type="ECO:0000313" key="6">
    <source>
        <dbReference type="EMBL" id="KAK3606507.1"/>
    </source>
</evidence>
<evidence type="ECO:0000256" key="1">
    <source>
        <dbReference type="ARBA" id="ARBA00004123"/>
    </source>
</evidence>
<comment type="caution">
    <text evidence="6">The sequence shown here is derived from an EMBL/GenBank/DDBJ whole genome shotgun (WGS) entry which is preliminary data.</text>
</comment>
<evidence type="ECO:0000256" key="3">
    <source>
        <dbReference type="ARBA" id="ARBA00023054"/>
    </source>
</evidence>
<keyword evidence="3" id="KW-0175">Coiled coil</keyword>
<dbReference type="GO" id="GO:0005634">
    <property type="term" value="C:nucleus"/>
    <property type="evidence" value="ECO:0007669"/>
    <property type="project" value="UniProtKB-SubCell"/>
</dbReference>
<protein>
    <submittedName>
        <fullName evidence="6">Uncharacterized protein</fullName>
    </submittedName>
</protein>
<keyword evidence="7" id="KW-1185">Reference proteome</keyword>
<accession>A0AAE0T9T6</accession>
<feature type="compositionally biased region" description="Low complexity" evidence="5">
    <location>
        <begin position="39"/>
        <end position="53"/>
    </location>
</feature>